<organism evidence="2 3">
    <name type="scientific">Zizania palustris</name>
    <name type="common">Northern wild rice</name>
    <dbReference type="NCBI Taxonomy" id="103762"/>
    <lineage>
        <taxon>Eukaryota</taxon>
        <taxon>Viridiplantae</taxon>
        <taxon>Streptophyta</taxon>
        <taxon>Embryophyta</taxon>
        <taxon>Tracheophyta</taxon>
        <taxon>Spermatophyta</taxon>
        <taxon>Magnoliopsida</taxon>
        <taxon>Liliopsida</taxon>
        <taxon>Poales</taxon>
        <taxon>Poaceae</taxon>
        <taxon>BOP clade</taxon>
        <taxon>Oryzoideae</taxon>
        <taxon>Oryzeae</taxon>
        <taxon>Zizaniinae</taxon>
        <taxon>Zizania</taxon>
    </lineage>
</organism>
<keyword evidence="3" id="KW-1185">Reference proteome</keyword>
<feature type="region of interest" description="Disordered" evidence="1">
    <location>
        <begin position="71"/>
        <end position="103"/>
    </location>
</feature>
<gene>
    <name evidence="2" type="ORF">GUJ93_ZPchr0012g21471</name>
</gene>
<comment type="caution">
    <text evidence="2">The sequence shown here is derived from an EMBL/GenBank/DDBJ whole genome shotgun (WGS) entry which is preliminary data.</text>
</comment>
<dbReference type="EMBL" id="JAAALK010000080">
    <property type="protein sequence ID" value="KAG8094172.1"/>
    <property type="molecule type" value="Genomic_DNA"/>
</dbReference>
<dbReference type="AlphaFoldDB" id="A0A8J5WSJ4"/>
<dbReference type="Proteomes" id="UP000729402">
    <property type="component" value="Unassembled WGS sequence"/>
</dbReference>
<accession>A0A8J5WSJ4</accession>
<proteinExistence type="predicted"/>
<name>A0A8J5WSJ4_ZIZPA</name>
<evidence type="ECO:0000313" key="2">
    <source>
        <dbReference type="EMBL" id="KAG8094172.1"/>
    </source>
</evidence>
<feature type="region of interest" description="Disordered" evidence="1">
    <location>
        <begin position="117"/>
        <end position="146"/>
    </location>
</feature>
<protein>
    <submittedName>
        <fullName evidence="2">Uncharacterized protein</fullName>
    </submittedName>
</protein>
<evidence type="ECO:0000313" key="3">
    <source>
        <dbReference type="Proteomes" id="UP000729402"/>
    </source>
</evidence>
<reference evidence="2" key="1">
    <citation type="journal article" date="2021" name="bioRxiv">
        <title>Whole Genome Assembly and Annotation of Northern Wild Rice, Zizania palustris L., Supports a Whole Genome Duplication in the Zizania Genus.</title>
        <authorList>
            <person name="Haas M."/>
            <person name="Kono T."/>
            <person name="Macchietto M."/>
            <person name="Millas R."/>
            <person name="McGilp L."/>
            <person name="Shao M."/>
            <person name="Duquette J."/>
            <person name="Hirsch C.N."/>
            <person name="Kimball J."/>
        </authorList>
    </citation>
    <scope>NUCLEOTIDE SEQUENCE</scope>
    <source>
        <tissue evidence="2">Fresh leaf tissue</tissue>
    </source>
</reference>
<evidence type="ECO:0000256" key="1">
    <source>
        <dbReference type="SAM" id="MobiDB-lite"/>
    </source>
</evidence>
<sequence>MQNVVPAKEIMVFIIDECLCCSHTRIEDCLTGGSWIVKSLLKSGAGVRGENTVAIHLESHRCRGRAPFTAGAGSTRLHSRHLPTAGAPTPPPPPTEESAASARPPVAVARICGSFQREKTEERRGLRIGRKTSVSGGRTHAPPVAGAGLLPPAPPLFGRILLIKV</sequence>
<reference evidence="2" key="2">
    <citation type="submission" date="2021-02" db="EMBL/GenBank/DDBJ databases">
        <authorList>
            <person name="Kimball J.A."/>
            <person name="Haas M.W."/>
            <person name="Macchietto M."/>
            <person name="Kono T."/>
            <person name="Duquette J."/>
            <person name="Shao M."/>
        </authorList>
    </citation>
    <scope>NUCLEOTIDE SEQUENCE</scope>
    <source>
        <tissue evidence="2">Fresh leaf tissue</tissue>
    </source>
</reference>